<gene>
    <name evidence="2" type="ORF">CWATWH0402_5259</name>
</gene>
<comment type="caution">
    <text evidence="2">The sequence shown here is derived from an EMBL/GenBank/DDBJ whole genome shotgun (WGS) entry which is preliminary data.</text>
</comment>
<dbReference type="EMBL" id="CAQN01000024">
    <property type="protein sequence ID" value="CCQ64665.1"/>
    <property type="molecule type" value="Genomic_DNA"/>
</dbReference>
<reference evidence="2 3" key="1">
    <citation type="submission" date="2013-01" db="EMBL/GenBank/DDBJ databases">
        <authorList>
            <person name="Bench S."/>
        </authorList>
    </citation>
    <scope>NUCLEOTIDE SEQUENCE [LARGE SCALE GENOMIC DNA]</scope>
    <source>
        <strain evidence="2 3">WH 0402</strain>
    </source>
</reference>
<evidence type="ECO:0000313" key="3">
    <source>
        <dbReference type="Proteomes" id="UP000018130"/>
    </source>
</evidence>
<feature type="compositionally biased region" description="Basic and acidic residues" evidence="1">
    <location>
        <begin position="29"/>
        <end position="39"/>
    </location>
</feature>
<evidence type="ECO:0000256" key="1">
    <source>
        <dbReference type="SAM" id="MobiDB-lite"/>
    </source>
</evidence>
<organism evidence="2 3">
    <name type="scientific">Crocosphaera watsonii WH 0402</name>
    <dbReference type="NCBI Taxonomy" id="1284629"/>
    <lineage>
        <taxon>Bacteria</taxon>
        <taxon>Bacillati</taxon>
        <taxon>Cyanobacteriota</taxon>
        <taxon>Cyanophyceae</taxon>
        <taxon>Oscillatoriophycideae</taxon>
        <taxon>Chroococcales</taxon>
        <taxon>Aphanothecaceae</taxon>
        <taxon>Crocosphaera</taxon>
    </lineage>
</organism>
<dbReference type="AlphaFoldDB" id="T2JHA6"/>
<feature type="region of interest" description="Disordered" evidence="1">
    <location>
        <begin position="1"/>
        <end position="48"/>
    </location>
</feature>
<evidence type="ECO:0000313" key="2">
    <source>
        <dbReference type="EMBL" id="CCQ64665.1"/>
    </source>
</evidence>
<name>T2JHA6_CROWT</name>
<accession>T2JHA6</accession>
<reference evidence="2 3" key="2">
    <citation type="submission" date="2013-09" db="EMBL/GenBank/DDBJ databases">
        <title>Whole genome comparison of six Crocosphaera watsonii strains with differing phenotypes.</title>
        <authorList>
            <person name="Bench S.R."/>
            <person name="Heller P."/>
            <person name="Frank I."/>
            <person name="Arciniega M."/>
            <person name="Shilova I.N."/>
            <person name="Zehr J.P."/>
        </authorList>
    </citation>
    <scope>NUCLEOTIDE SEQUENCE [LARGE SCALE GENOMIC DNA]</scope>
    <source>
        <strain evidence="2 3">WH 0402</strain>
    </source>
</reference>
<dbReference type="Proteomes" id="UP000018130">
    <property type="component" value="Unassembled WGS sequence"/>
</dbReference>
<proteinExistence type="predicted"/>
<sequence>MSPPKKLATTLESPSQPLEGGTKKGKSNQLEHQEDKEGSVSRNTNRELNPLFSMQESLVIPKKMTLKDRLNFCAKHIPMQNLYGRLEADSILGGESLSPFWNEYTKAISDALSAPIPTEPLDSASHLLSGSASKQAANSWFSMNVSSLQSKNSSKISCRSSTVSLLGYTDCENTKSKCNKRYKTKARNQTLKLTPNAVLKIRVYPSKELHRLWKSWLAGYRWVYNWTIASLKSDPNQSAYSLQPKCRNTEKPDWVNLF</sequence>
<protein>
    <submittedName>
        <fullName evidence="2">ISSoc2, transposase</fullName>
    </submittedName>
</protein>